<keyword evidence="9" id="KW-0249">Electron transport</keyword>
<keyword evidence="12 17" id="KW-0496">Mitochondrion</keyword>
<evidence type="ECO:0000256" key="3">
    <source>
        <dbReference type="ARBA" id="ARBA00012944"/>
    </source>
</evidence>
<name>A0A5B9XX53_9HEMI</name>
<dbReference type="InterPro" id="IPR050269">
    <property type="entry name" value="ComplexI_Subunit6"/>
</dbReference>
<evidence type="ECO:0000256" key="7">
    <source>
        <dbReference type="ARBA" id="ARBA00022692"/>
    </source>
</evidence>
<keyword evidence="11" id="KW-0520">NAD</keyword>
<feature type="transmembrane region" description="Helical" evidence="16">
    <location>
        <begin position="124"/>
        <end position="148"/>
    </location>
</feature>
<evidence type="ECO:0000256" key="6">
    <source>
        <dbReference type="ARBA" id="ARBA00022660"/>
    </source>
</evidence>
<evidence type="ECO:0000256" key="16">
    <source>
        <dbReference type="SAM" id="Phobius"/>
    </source>
</evidence>
<dbReference type="EC" id="7.1.1.2" evidence="3"/>
<keyword evidence="13 16" id="KW-0472">Membrane</keyword>
<geneLocation type="mitochondrion" evidence="17"/>
<evidence type="ECO:0000256" key="9">
    <source>
        <dbReference type="ARBA" id="ARBA00022982"/>
    </source>
</evidence>
<evidence type="ECO:0000256" key="10">
    <source>
        <dbReference type="ARBA" id="ARBA00022989"/>
    </source>
</evidence>
<keyword evidence="10 16" id="KW-1133">Transmembrane helix</keyword>
<organism evidence="17">
    <name type="scientific">Rhagovelia sp. XD-2019</name>
    <dbReference type="NCBI Taxonomy" id="2582441"/>
    <lineage>
        <taxon>Eukaryota</taxon>
        <taxon>Metazoa</taxon>
        <taxon>Ecdysozoa</taxon>
        <taxon>Arthropoda</taxon>
        <taxon>Hexapoda</taxon>
        <taxon>Insecta</taxon>
        <taxon>Pterygota</taxon>
        <taxon>Neoptera</taxon>
        <taxon>Paraneoptera</taxon>
        <taxon>Hemiptera</taxon>
        <taxon>Heteroptera</taxon>
        <taxon>Gerromorpha</taxon>
        <taxon>Gerroidea</taxon>
        <taxon>Veliidae</taxon>
        <taxon>Rhagoveliinae</taxon>
        <taxon>Rhagovelia</taxon>
    </lineage>
</organism>
<evidence type="ECO:0000313" key="17">
    <source>
        <dbReference type="EMBL" id="QEH58971.1"/>
    </source>
</evidence>
<sequence>MLLTLIMLTTLIIMVNHPLSMGFLLILQTITTAMIMNMIMKNSWYSYILTLIMAGGMLILFMYMASIASNEIMKFSLKMIMPATLIMMLFFMETENFMNFESNKMNLEMNQTLSLMKLFSTKSLIITILLALYLLMTMIYVISIINIFKGPMRMKNYENTNSQKPSFN</sequence>
<dbReference type="GO" id="GO:0031966">
    <property type="term" value="C:mitochondrial membrane"/>
    <property type="evidence" value="ECO:0007669"/>
    <property type="project" value="UniProtKB-SubCell"/>
</dbReference>
<proteinExistence type="inferred from homology"/>
<gene>
    <name evidence="17" type="primary">nad6</name>
</gene>
<evidence type="ECO:0000256" key="4">
    <source>
        <dbReference type="ARBA" id="ARBA00021095"/>
    </source>
</evidence>
<keyword evidence="6" id="KW-0679">Respiratory chain</keyword>
<keyword evidence="7 16" id="KW-0812">Transmembrane</keyword>
<evidence type="ECO:0000256" key="13">
    <source>
        <dbReference type="ARBA" id="ARBA00023136"/>
    </source>
</evidence>
<evidence type="ECO:0000256" key="8">
    <source>
        <dbReference type="ARBA" id="ARBA00022967"/>
    </source>
</evidence>
<protein>
    <recommendedName>
        <fullName evidence="4">NADH-ubiquinone oxidoreductase chain 6</fullName>
        <ecNumber evidence="3">7.1.1.2</ecNumber>
    </recommendedName>
    <alternativeName>
        <fullName evidence="14">NADH dehydrogenase subunit 6</fullName>
    </alternativeName>
</protein>
<evidence type="ECO:0000256" key="15">
    <source>
        <dbReference type="ARBA" id="ARBA00049551"/>
    </source>
</evidence>
<dbReference type="PANTHER" id="PTHR11435">
    <property type="entry name" value="NADH UBIQUINONE OXIDOREDUCTASE SUBUNIT ND6"/>
    <property type="match status" value="1"/>
</dbReference>
<comment type="catalytic activity">
    <reaction evidence="15">
        <text>a ubiquinone + NADH + 5 H(+)(in) = a ubiquinol + NAD(+) + 4 H(+)(out)</text>
        <dbReference type="Rhea" id="RHEA:29091"/>
        <dbReference type="Rhea" id="RHEA-COMP:9565"/>
        <dbReference type="Rhea" id="RHEA-COMP:9566"/>
        <dbReference type="ChEBI" id="CHEBI:15378"/>
        <dbReference type="ChEBI" id="CHEBI:16389"/>
        <dbReference type="ChEBI" id="CHEBI:17976"/>
        <dbReference type="ChEBI" id="CHEBI:57540"/>
        <dbReference type="ChEBI" id="CHEBI:57945"/>
        <dbReference type="EC" id="7.1.1.2"/>
    </reaction>
</comment>
<evidence type="ECO:0000256" key="1">
    <source>
        <dbReference type="ARBA" id="ARBA00004225"/>
    </source>
</evidence>
<evidence type="ECO:0000256" key="14">
    <source>
        <dbReference type="ARBA" id="ARBA00031019"/>
    </source>
</evidence>
<comment type="subcellular location">
    <subcellularLocation>
        <location evidence="1">Mitochondrion membrane</location>
        <topology evidence="1">Multi-pass membrane protein</topology>
    </subcellularLocation>
</comment>
<keyword evidence="5" id="KW-0813">Transport</keyword>
<evidence type="ECO:0000256" key="12">
    <source>
        <dbReference type="ARBA" id="ARBA00023128"/>
    </source>
</evidence>
<reference evidence="17" key="1">
    <citation type="submission" date="2019-06" db="EMBL/GenBank/DDBJ databases">
        <authorList>
            <person name="Esemu S.N."/>
            <person name="Dong X."/>
            <person name="Hartley C.S."/>
            <person name="Post R.J."/>
            <person name="Ndip L.M."/>
            <person name="Darby A.C."/>
            <person name="Makepeace B.L."/>
        </authorList>
    </citation>
    <scope>NUCLEOTIDE SEQUENCE</scope>
</reference>
<evidence type="ECO:0000256" key="2">
    <source>
        <dbReference type="ARBA" id="ARBA00005698"/>
    </source>
</evidence>
<keyword evidence="8" id="KW-1278">Translocase</keyword>
<evidence type="ECO:0000256" key="5">
    <source>
        <dbReference type="ARBA" id="ARBA00022448"/>
    </source>
</evidence>
<dbReference type="EMBL" id="MN027279">
    <property type="protein sequence ID" value="QEH58971.1"/>
    <property type="molecule type" value="Genomic_DNA"/>
</dbReference>
<dbReference type="GO" id="GO:0008137">
    <property type="term" value="F:NADH dehydrogenase (ubiquinone) activity"/>
    <property type="evidence" value="ECO:0007669"/>
    <property type="project" value="UniProtKB-EC"/>
</dbReference>
<accession>A0A5B9XX53</accession>
<comment type="similarity">
    <text evidence="2">Belongs to the complex I subunit 6 family.</text>
</comment>
<dbReference type="AlphaFoldDB" id="A0A5B9XX53"/>
<evidence type="ECO:0000256" key="11">
    <source>
        <dbReference type="ARBA" id="ARBA00023027"/>
    </source>
</evidence>
<feature type="transmembrane region" description="Helical" evidence="16">
    <location>
        <begin position="45"/>
        <end position="63"/>
    </location>
</feature>
<dbReference type="PANTHER" id="PTHR11435:SF1">
    <property type="entry name" value="NADH-UBIQUINONE OXIDOREDUCTASE CHAIN 6"/>
    <property type="match status" value="1"/>
</dbReference>